<dbReference type="Gene3D" id="3.90.480.20">
    <property type="match status" value="1"/>
</dbReference>
<evidence type="ECO:0000313" key="2">
    <source>
        <dbReference type="EMBL" id="PZA18815.1"/>
    </source>
</evidence>
<name>A0A323V229_9ACTN</name>
<dbReference type="EMBL" id="QKNV01000618">
    <property type="protein sequence ID" value="PZA18815.1"/>
    <property type="molecule type" value="Genomic_DNA"/>
</dbReference>
<evidence type="ECO:0000259" key="1">
    <source>
        <dbReference type="Pfam" id="PF03460"/>
    </source>
</evidence>
<dbReference type="InterPro" id="IPR036136">
    <property type="entry name" value="Nit/Sulf_reduc_fer-like_dom_sf"/>
</dbReference>
<dbReference type="GO" id="GO:0016491">
    <property type="term" value="F:oxidoreductase activity"/>
    <property type="evidence" value="ECO:0007669"/>
    <property type="project" value="InterPro"/>
</dbReference>
<dbReference type="Proteomes" id="UP000247602">
    <property type="component" value="Unassembled WGS sequence"/>
</dbReference>
<sequence length="96" mass="10100">VVPLGRLSADQADLLARLAPEVQLTPWRSVVVPDLAEDAVDDAAVDLYRTGIVFDEASPWLQVTTCAGRPGCARSLADVRADAVTAVTTRTLPADG</sequence>
<gene>
    <name evidence="2" type="ORF">DMO24_24080</name>
</gene>
<organism evidence="2 3">
    <name type="scientific">Modestobacter versicolor</name>
    <dbReference type="NCBI Taxonomy" id="429133"/>
    <lineage>
        <taxon>Bacteria</taxon>
        <taxon>Bacillati</taxon>
        <taxon>Actinomycetota</taxon>
        <taxon>Actinomycetes</taxon>
        <taxon>Geodermatophilales</taxon>
        <taxon>Geodermatophilaceae</taxon>
        <taxon>Modestobacter</taxon>
    </lineage>
</organism>
<protein>
    <submittedName>
        <fullName evidence="2">Precorrin-3B synthase</fullName>
    </submittedName>
</protein>
<feature type="domain" description="Nitrite/Sulfite reductase ferredoxin-like" evidence="1">
    <location>
        <begin position="2"/>
        <end position="43"/>
    </location>
</feature>
<keyword evidence="3" id="KW-1185">Reference proteome</keyword>
<dbReference type="AlphaFoldDB" id="A0A323V229"/>
<proteinExistence type="predicted"/>
<feature type="non-terminal residue" evidence="2">
    <location>
        <position position="1"/>
    </location>
</feature>
<evidence type="ECO:0000313" key="3">
    <source>
        <dbReference type="Proteomes" id="UP000247602"/>
    </source>
</evidence>
<dbReference type="InterPro" id="IPR005117">
    <property type="entry name" value="NiRdtase/SiRdtase_haem-b_fer"/>
</dbReference>
<dbReference type="Pfam" id="PF03460">
    <property type="entry name" value="NIR_SIR_ferr"/>
    <property type="match status" value="1"/>
</dbReference>
<reference evidence="2 3" key="1">
    <citation type="submission" date="2018-06" db="EMBL/GenBank/DDBJ databases">
        <title>Draft genome sequence of Modestobacter versicolor CP153-2.</title>
        <authorList>
            <person name="Gundlapally S.R."/>
        </authorList>
    </citation>
    <scope>NUCLEOTIDE SEQUENCE [LARGE SCALE GENOMIC DNA]</scope>
    <source>
        <strain evidence="2 3">CP153-2</strain>
    </source>
</reference>
<comment type="caution">
    <text evidence="2">The sequence shown here is derived from an EMBL/GenBank/DDBJ whole genome shotgun (WGS) entry which is preliminary data.</text>
</comment>
<accession>A0A323V229</accession>
<feature type="non-terminal residue" evidence="2">
    <location>
        <position position="96"/>
    </location>
</feature>
<dbReference type="SUPFAM" id="SSF55124">
    <property type="entry name" value="Nitrite/Sulfite reductase N-terminal domain-like"/>
    <property type="match status" value="1"/>
</dbReference>